<dbReference type="OrthoDB" id="1743497at2759"/>
<dbReference type="EMBL" id="CAMAPE010000009">
    <property type="protein sequence ID" value="CAH9075063.1"/>
    <property type="molecule type" value="Genomic_DNA"/>
</dbReference>
<sequence length="198" mass="23616">MILNNNETLRSDEARKRLIFTTTPCRVLEENQLTTPTTRSKRFFDVTRAQFAKMALPKVRNMDLFIFPVQQSGRSYMMTFDLKYNKFFIIDICDAEISIKMKYLSQPNHLKSAVLKRLRDEKHPQAEKVKSMKPEVFKMAWRNKNNKANEGLYVMRHMETFNGESDWDFGLFKDNEKPLNIMRVKYLHKMLTFQKNEV</sequence>
<keyword evidence="2" id="KW-1185">Reference proteome</keyword>
<feature type="non-terminal residue" evidence="1">
    <location>
        <position position="198"/>
    </location>
</feature>
<protein>
    <submittedName>
        <fullName evidence="1">Uncharacterized protein</fullName>
    </submittedName>
</protein>
<evidence type="ECO:0000313" key="2">
    <source>
        <dbReference type="Proteomes" id="UP001152484"/>
    </source>
</evidence>
<comment type="caution">
    <text evidence="1">The sequence shown here is derived from an EMBL/GenBank/DDBJ whole genome shotgun (WGS) entry which is preliminary data.</text>
</comment>
<reference evidence="1" key="1">
    <citation type="submission" date="2022-07" db="EMBL/GenBank/DDBJ databases">
        <authorList>
            <person name="Macas J."/>
            <person name="Novak P."/>
            <person name="Neumann P."/>
        </authorList>
    </citation>
    <scope>NUCLEOTIDE SEQUENCE</scope>
</reference>
<dbReference type="Gene3D" id="3.40.395.10">
    <property type="entry name" value="Adenoviral Proteinase, Chain A"/>
    <property type="match status" value="1"/>
</dbReference>
<proteinExistence type="predicted"/>
<gene>
    <name evidence="1" type="ORF">CEURO_LOCUS5466</name>
</gene>
<accession>A0A9P0YTR0</accession>
<dbReference type="Proteomes" id="UP001152484">
    <property type="component" value="Unassembled WGS sequence"/>
</dbReference>
<dbReference type="AlphaFoldDB" id="A0A9P0YTR0"/>
<organism evidence="1 2">
    <name type="scientific">Cuscuta europaea</name>
    <name type="common">European dodder</name>
    <dbReference type="NCBI Taxonomy" id="41803"/>
    <lineage>
        <taxon>Eukaryota</taxon>
        <taxon>Viridiplantae</taxon>
        <taxon>Streptophyta</taxon>
        <taxon>Embryophyta</taxon>
        <taxon>Tracheophyta</taxon>
        <taxon>Spermatophyta</taxon>
        <taxon>Magnoliopsida</taxon>
        <taxon>eudicotyledons</taxon>
        <taxon>Gunneridae</taxon>
        <taxon>Pentapetalae</taxon>
        <taxon>asterids</taxon>
        <taxon>lamiids</taxon>
        <taxon>Solanales</taxon>
        <taxon>Convolvulaceae</taxon>
        <taxon>Cuscuteae</taxon>
        <taxon>Cuscuta</taxon>
        <taxon>Cuscuta subgen. Cuscuta</taxon>
    </lineage>
</organism>
<evidence type="ECO:0000313" key="1">
    <source>
        <dbReference type="EMBL" id="CAH9075063.1"/>
    </source>
</evidence>
<name>A0A9P0YTR0_CUSEU</name>